<dbReference type="CDD" id="cd00171">
    <property type="entry name" value="Sec7"/>
    <property type="match status" value="1"/>
</dbReference>
<organism evidence="4 5">
    <name type="scientific">Cryptosporidium muris (strain RN66)</name>
    <dbReference type="NCBI Taxonomy" id="441375"/>
    <lineage>
        <taxon>Eukaryota</taxon>
        <taxon>Sar</taxon>
        <taxon>Alveolata</taxon>
        <taxon>Apicomplexa</taxon>
        <taxon>Conoidasida</taxon>
        <taxon>Coccidia</taxon>
        <taxon>Eucoccidiorida</taxon>
        <taxon>Eimeriorina</taxon>
        <taxon>Cryptosporidiidae</taxon>
        <taxon>Cryptosporidium</taxon>
    </lineage>
</organism>
<dbReference type="Gene3D" id="1.10.472.80">
    <property type="entry name" value="Ypt/Rab-GAP domain of gyp1p, domain 3"/>
    <property type="match status" value="1"/>
</dbReference>
<dbReference type="RefSeq" id="XP_002142327.1">
    <property type="nucleotide sequence ID" value="XM_002142291.1"/>
</dbReference>
<feature type="region of interest" description="Disordered" evidence="1">
    <location>
        <begin position="980"/>
        <end position="999"/>
    </location>
</feature>
<protein>
    <submittedName>
        <fullName evidence="4">Sec7 domain-containing protein</fullName>
    </submittedName>
</protein>
<dbReference type="STRING" id="441375.B6AID7"/>
<feature type="compositionally biased region" description="Polar residues" evidence="1">
    <location>
        <begin position="124"/>
        <end position="140"/>
    </location>
</feature>
<evidence type="ECO:0000313" key="4">
    <source>
        <dbReference type="EMBL" id="EEA07978.1"/>
    </source>
</evidence>
<dbReference type="InterPro" id="IPR000904">
    <property type="entry name" value="Sec7_dom"/>
</dbReference>
<dbReference type="Gene3D" id="1.10.8.270">
    <property type="entry name" value="putative rabgap domain of human tbc1 domain family member 14 like domains"/>
    <property type="match status" value="1"/>
</dbReference>
<dbReference type="SMART" id="SM00222">
    <property type="entry name" value="Sec7"/>
    <property type="match status" value="1"/>
</dbReference>
<dbReference type="eggNOG" id="KOG0929">
    <property type="taxonomic scope" value="Eukaryota"/>
</dbReference>
<evidence type="ECO:0000259" key="2">
    <source>
        <dbReference type="PROSITE" id="PS50086"/>
    </source>
</evidence>
<dbReference type="VEuPathDB" id="CryptoDB:CMU_031190"/>
<dbReference type="Gene3D" id="2.30.29.30">
    <property type="entry name" value="Pleckstrin-homology domain (PH domain)/Phosphotyrosine-binding domain (PTB)"/>
    <property type="match status" value="1"/>
</dbReference>
<dbReference type="SUPFAM" id="SSF48425">
    <property type="entry name" value="Sec7 domain"/>
    <property type="match status" value="1"/>
</dbReference>
<feature type="domain" description="SEC7" evidence="3">
    <location>
        <begin position="289"/>
        <end position="474"/>
    </location>
</feature>
<dbReference type="InterPro" id="IPR035969">
    <property type="entry name" value="Rab-GAP_TBC_sf"/>
</dbReference>
<dbReference type="SUPFAM" id="SSF47923">
    <property type="entry name" value="Ypt/Rab-GAP domain of gyp1p"/>
    <property type="match status" value="2"/>
</dbReference>
<dbReference type="Pfam" id="PF00566">
    <property type="entry name" value="RabGAP-TBC"/>
    <property type="match status" value="1"/>
</dbReference>
<dbReference type="InterPro" id="IPR035999">
    <property type="entry name" value="Sec7_dom_sf"/>
</dbReference>
<sequence>MSGYGNNGVNLDDHIGYKKEYEFSKSGKQVDDFIFVNGVSVRPPSSTCCCTSNNSSVSLPVKRISHEDWPGSSGGLGGSTRLIPSFSAKKIRQILLASRRSNKASRNGTAGSSSDYIDVSESSLNNQSSPRTCSFQVNSPSVSSEGNCKDPTINYKGQSISNTSRDDNKSSCYMRNVHFSSIETIRGKDNQITTLEKVQSDTINKSNRKHQRNEENFTDCTSTVVGERCAVSTHSSSTSFAIGTAKSTPWSLAYGRNNYGNPNYNKHINGRDIQLSQLYISQGQCHMDILKEEIHLMELLEQGVLIFNNTPEEGILYMIENKLIENDPLYIANFLLHTDFLDKRKVGELLGGHSNLSLSILNNYVHLFNTSSLEPDVALRYFLSRFFLPGESQMVYRILERFSVSYIRDNPNSLFTSDQIHTLCYALVMLNTSLHNPHVRTKMTKRDFASMCTHSSLPVTTAQLETMYDRVLENEFRPFLSPSEKIYGRLARDPKVLRSKQISSIHPVLLQKGSIFRKYHRRNKPIIIVAWISSDEKFFCWKRIRRNSASFFNPNIVVSNSSLPQQNTSLVPDKSSKSLFKKKVQKLLHLDNSDMHYVLLEHIADINVSISGSISFQRYSRKLQNDMESRCFSIITKSGETIDLCTIDSTYPSLLMWTRFFHQIILKNQEISDSTGNTSSNKINRCGVQNSVSRTSATSCPYTDLEDSETKNICDTVSNIEQGDIKLTQDQDRGIENGLLRVWYHGIFLRWENHWSHHSYVGPNQTWFNNNKLNSTSDVTPQTGQDENSFAMPLTSSNLNHQNNTDINNHYIISQLHATCGESQLSYLKNKRGKSGKFFGNDLSIVNTNYKTNIYDPESRVQNRGLIKFGKSWFKKRNVFKKYSRSIHEQQELNNIWNLQFFNNITERPINYQAPISHLILYLWTNNLPHTYRGILWSIAIGNILQINLYIFQNLLEQRRKVSQNQINIVNGIVDNEIHSNMNSSSNNNSSSSCDQNDNIENNVGPLQASFEIHVKRFHRDIVNVFPSIQNHYIGVGTILGKRVWDTNTLSVDSNSYKNYKENFESQTNPVSDSYPTDLYKISEGTKILVECFIAYRPDIGYVEGMGNIAVILLLFNNSLYEAFISFANLLHSGYFLDFFLLNRRNVKMRLDFFDSLFREIMPSLAHHFDVLSITSDTYLMSWFTSMFSNCLPIQIIPKVWDSLFLFGEPFAFQVAIAILKYHEHKLVMTSFEGCISILHGVPKTFDLKRFNSALEQFNGLISNKFGYWLTAQKLSKQKADLLEELL</sequence>
<dbReference type="InterPro" id="IPR011993">
    <property type="entry name" value="PH-like_dom_sf"/>
</dbReference>
<dbReference type="PROSITE" id="PS50086">
    <property type="entry name" value="TBC_RABGAP"/>
    <property type="match status" value="1"/>
</dbReference>
<dbReference type="PANTHER" id="PTHR10663:SF321">
    <property type="entry name" value="PLECKSTRIN DOMAIN-CONTAINING PROTEIN"/>
    <property type="match status" value="1"/>
</dbReference>
<name>B6AID7_CRYMR</name>
<accession>B6AID7</accession>
<dbReference type="GeneID" id="6997485"/>
<feature type="domain" description="Rab-GAP TBC" evidence="2">
    <location>
        <begin position="927"/>
        <end position="1208"/>
    </location>
</feature>
<dbReference type="Pfam" id="PF01369">
    <property type="entry name" value="Sec7"/>
    <property type="match status" value="1"/>
</dbReference>
<evidence type="ECO:0000256" key="1">
    <source>
        <dbReference type="SAM" id="MobiDB-lite"/>
    </source>
</evidence>
<keyword evidence="5" id="KW-1185">Reference proteome</keyword>
<feature type="compositionally biased region" description="Low complexity" evidence="1">
    <location>
        <begin position="980"/>
        <end position="993"/>
    </location>
</feature>
<dbReference type="GO" id="GO:0005085">
    <property type="term" value="F:guanyl-nucleotide exchange factor activity"/>
    <property type="evidence" value="ECO:0007669"/>
    <property type="project" value="InterPro"/>
</dbReference>
<dbReference type="PROSITE" id="PS50190">
    <property type="entry name" value="SEC7"/>
    <property type="match status" value="1"/>
</dbReference>
<dbReference type="eggNOG" id="KOG2223">
    <property type="taxonomic scope" value="Eukaryota"/>
</dbReference>
<gene>
    <name evidence="4" type="ORF">CMU_031190</name>
</gene>
<evidence type="ECO:0000259" key="3">
    <source>
        <dbReference type="PROSITE" id="PS50190"/>
    </source>
</evidence>
<dbReference type="EMBL" id="DS989736">
    <property type="protein sequence ID" value="EEA07978.1"/>
    <property type="molecule type" value="Genomic_DNA"/>
</dbReference>
<proteinExistence type="predicted"/>
<reference evidence="4" key="1">
    <citation type="submission" date="2008-06" db="EMBL/GenBank/DDBJ databases">
        <authorList>
            <person name="Lorenzi H."/>
            <person name="Inman J."/>
            <person name="Miller J."/>
            <person name="Schobel S."/>
            <person name="Amedeo P."/>
            <person name="Caler E.V."/>
            <person name="da Silva J."/>
        </authorList>
    </citation>
    <scope>NUCLEOTIDE SEQUENCE [LARGE SCALE GENOMIC DNA]</scope>
    <source>
        <strain evidence="4">RN66</strain>
    </source>
</reference>
<dbReference type="OMA" id="MLENATH"/>
<dbReference type="InterPro" id="IPR023394">
    <property type="entry name" value="Sec7_C_sf"/>
</dbReference>
<dbReference type="GO" id="GO:0032012">
    <property type="term" value="P:regulation of ARF protein signal transduction"/>
    <property type="evidence" value="ECO:0007669"/>
    <property type="project" value="InterPro"/>
</dbReference>
<dbReference type="InterPro" id="IPR000195">
    <property type="entry name" value="Rab-GAP-TBC_dom"/>
</dbReference>
<dbReference type="Proteomes" id="UP000001460">
    <property type="component" value="Unassembled WGS sequence"/>
</dbReference>
<evidence type="ECO:0000313" key="5">
    <source>
        <dbReference type="Proteomes" id="UP000001460"/>
    </source>
</evidence>
<dbReference type="SMART" id="SM00164">
    <property type="entry name" value="TBC"/>
    <property type="match status" value="1"/>
</dbReference>
<feature type="compositionally biased region" description="Low complexity" evidence="1">
    <location>
        <begin position="112"/>
        <end position="123"/>
    </location>
</feature>
<dbReference type="Gene3D" id="1.10.220.20">
    <property type="match status" value="1"/>
</dbReference>
<dbReference type="Gene3D" id="1.10.1000.11">
    <property type="entry name" value="Arf Nucleotide-binding Site Opener,domain 2"/>
    <property type="match status" value="1"/>
</dbReference>
<dbReference type="OrthoDB" id="18431at2759"/>
<feature type="region of interest" description="Disordered" evidence="1">
    <location>
        <begin position="99"/>
        <end position="140"/>
    </location>
</feature>
<dbReference type="PANTHER" id="PTHR10663">
    <property type="entry name" value="GUANYL-NUCLEOTIDE EXCHANGE FACTOR"/>
    <property type="match status" value="1"/>
</dbReference>